<dbReference type="AlphaFoldDB" id="A0A2P2KHM7"/>
<evidence type="ECO:0000313" key="2">
    <source>
        <dbReference type="EMBL" id="MBX05210.1"/>
    </source>
</evidence>
<dbReference type="EMBL" id="GGEC01024726">
    <property type="protein sequence ID" value="MBX05210.1"/>
    <property type="molecule type" value="Transcribed_RNA"/>
</dbReference>
<evidence type="ECO:0000256" key="1">
    <source>
        <dbReference type="SAM" id="MobiDB-lite"/>
    </source>
</evidence>
<feature type="compositionally biased region" description="Acidic residues" evidence="1">
    <location>
        <begin position="68"/>
        <end position="93"/>
    </location>
</feature>
<accession>A0A2P2KHM7</accession>
<feature type="region of interest" description="Disordered" evidence="1">
    <location>
        <begin position="57"/>
        <end position="99"/>
    </location>
</feature>
<organism evidence="2">
    <name type="scientific">Rhizophora mucronata</name>
    <name type="common">Asiatic mangrove</name>
    <dbReference type="NCBI Taxonomy" id="61149"/>
    <lineage>
        <taxon>Eukaryota</taxon>
        <taxon>Viridiplantae</taxon>
        <taxon>Streptophyta</taxon>
        <taxon>Embryophyta</taxon>
        <taxon>Tracheophyta</taxon>
        <taxon>Spermatophyta</taxon>
        <taxon>Magnoliopsida</taxon>
        <taxon>eudicotyledons</taxon>
        <taxon>Gunneridae</taxon>
        <taxon>Pentapetalae</taxon>
        <taxon>rosids</taxon>
        <taxon>fabids</taxon>
        <taxon>Malpighiales</taxon>
        <taxon>Rhizophoraceae</taxon>
        <taxon>Rhizophora</taxon>
    </lineage>
</organism>
<dbReference type="GO" id="GO:0016853">
    <property type="term" value="F:isomerase activity"/>
    <property type="evidence" value="ECO:0007669"/>
    <property type="project" value="UniProtKB-KW"/>
</dbReference>
<proteinExistence type="predicted"/>
<keyword evidence="2" id="KW-0413">Isomerase</keyword>
<protein>
    <submittedName>
        <fullName evidence="2">1-deoxy-D-xylulose 5-phosphate reductoisomerase putative 1-deoxy-D-xylulose 5-phosphate reductoisomerase</fullName>
    </submittedName>
</protein>
<sequence length="114" mass="13136">MTAQSILFNSYPLFAFKPSQFLQLHALSQSLGFSYPKPLRKPLFHLPLVQRSFKPPNSFIPAESPQLPDEEIVDEADYDDEVDEEEEEEEEQQQPELNTALFSQMLLQYPSSSN</sequence>
<name>A0A2P2KHM7_RHIMU</name>
<reference evidence="2" key="1">
    <citation type="submission" date="2018-02" db="EMBL/GenBank/DDBJ databases">
        <title>Rhizophora mucronata_Transcriptome.</title>
        <authorList>
            <person name="Meera S.P."/>
            <person name="Sreeshan A."/>
            <person name="Augustine A."/>
        </authorList>
    </citation>
    <scope>NUCLEOTIDE SEQUENCE</scope>
    <source>
        <tissue evidence="2">Leaf</tissue>
    </source>
</reference>